<dbReference type="Proteomes" id="UP000887565">
    <property type="component" value="Unplaced"/>
</dbReference>
<proteinExistence type="predicted"/>
<accession>A0A915I6F5</accession>
<organism evidence="2 3">
    <name type="scientific">Romanomermis culicivorax</name>
    <name type="common">Nematode worm</name>
    <dbReference type="NCBI Taxonomy" id="13658"/>
    <lineage>
        <taxon>Eukaryota</taxon>
        <taxon>Metazoa</taxon>
        <taxon>Ecdysozoa</taxon>
        <taxon>Nematoda</taxon>
        <taxon>Enoplea</taxon>
        <taxon>Dorylaimia</taxon>
        <taxon>Mermithida</taxon>
        <taxon>Mermithoidea</taxon>
        <taxon>Mermithidae</taxon>
        <taxon>Romanomermis</taxon>
    </lineage>
</organism>
<feature type="region of interest" description="Disordered" evidence="1">
    <location>
        <begin position="20"/>
        <end position="42"/>
    </location>
</feature>
<dbReference type="WBParaSite" id="nRc.2.0.1.t09440-RA">
    <property type="protein sequence ID" value="nRc.2.0.1.t09440-RA"/>
    <property type="gene ID" value="nRc.2.0.1.g09440"/>
</dbReference>
<evidence type="ECO:0000256" key="1">
    <source>
        <dbReference type="SAM" id="MobiDB-lite"/>
    </source>
</evidence>
<evidence type="ECO:0000313" key="3">
    <source>
        <dbReference type="WBParaSite" id="nRc.2.0.1.t09440-RA"/>
    </source>
</evidence>
<dbReference type="AlphaFoldDB" id="A0A915I6F5"/>
<keyword evidence="2" id="KW-1185">Reference proteome</keyword>
<reference evidence="3" key="1">
    <citation type="submission" date="2022-11" db="UniProtKB">
        <authorList>
            <consortium name="WormBaseParasite"/>
        </authorList>
    </citation>
    <scope>IDENTIFICATION</scope>
</reference>
<name>A0A915I6F5_ROMCU</name>
<sequence>MISQLSKVVHARKKNFQAQLHMNRTRSLQSRREREINNKQEPPMQLKIEEEQVSTYDEADICWQ</sequence>
<evidence type="ECO:0000313" key="2">
    <source>
        <dbReference type="Proteomes" id="UP000887565"/>
    </source>
</evidence>
<protein>
    <submittedName>
        <fullName evidence="3">Uncharacterized protein</fullName>
    </submittedName>
</protein>